<reference evidence="3" key="1">
    <citation type="journal article" date="2020" name="mSystems">
        <title>Genome- and Community-Level Interaction Insights into Carbon Utilization and Element Cycling Functions of Hydrothermarchaeota in Hydrothermal Sediment.</title>
        <authorList>
            <person name="Zhou Z."/>
            <person name="Liu Y."/>
            <person name="Xu W."/>
            <person name="Pan J."/>
            <person name="Luo Z.H."/>
            <person name="Li M."/>
        </authorList>
    </citation>
    <scope>NUCLEOTIDE SEQUENCE [LARGE SCALE GENOMIC DNA]</scope>
    <source>
        <strain evidence="3">SpSt-418</strain>
    </source>
</reference>
<feature type="region of interest" description="Disordered" evidence="1">
    <location>
        <begin position="23"/>
        <end position="56"/>
    </location>
</feature>
<name>A0A7C3KCJ1_9CYAN</name>
<feature type="chain" id="PRO_5028481741" evidence="2">
    <location>
        <begin position="21"/>
        <end position="110"/>
    </location>
</feature>
<evidence type="ECO:0000256" key="1">
    <source>
        <dbReference type="SAM" id="MobiDB-lite"/>
    </source>
</evidence>
<comment type="caution">
    <text evidence="3">The sequence shown here is derived from an EMBL/GenBank/DDBJ whole genome shotgun (WGS) entry which is preliminary data.</text>
</comment>
<gene>
    <name evidence="3" type="ORF">ENR64_08160</name>
</gene>
<evidence type="ECO:0000313" key="3">
    <source>
        <dbReference type="EMBL" id="HFM97729.1"/>
    </source>
</evidence>
<feature type="compositionally biased region" description="Basic and acidic residues" evidence="1">
    <location>
        <begin position="94"/>
        <end position="103"/>
    </location>
</feature>
<dbReference type="AlphaFoldDB" id="A0A7C3KCJ1"/>
<proteinExistence type="predicted"/>
<dbReference type="EMBL" id="DSRU01000108">
    <property type="protein sequence ID" value="HFM97729.1"/>
    <property type="molecule type" value="Genomic_DNA"/>
</dbReference>
<evidence type="ECO:0000256" key="2">
    <source>
        <dbReference type="SAM" id="SignalP"/>
    </source>
</evidence>
<sequence>MVRKIIALLAALLTSFATVATPVSAQPEPRFNSPHESELIQPTENFPAPPKPSIPDIKEGREHTIYYVKPKSVKNVILTLREHGIRGGAIEFPDPNKSRRKTSDQTSTKS</sequence>
<feature type="signal peptide" evidence="2">
    <location>
        <begin position="1"/>
        <end position="20"/>
    </location>
</feature>
<feature type="region of interest" description="Disordered" evidence="1">
    <location>
        <begin position="87"/>
        <end position="110"/>
    </location>
</feature>
<organism evidence="3">
    <name type="scientific">Oscillatoriales cyanobacterium SpSt-418</name>
    <dbReference type="NCBI Taxonomy" id="2282169"/>
    <lineage>
        <taxon>Bacteria</taxon>
        <taxon>Bacillati</taxon>
        <taxon>Cyanobacteriota</taxon>
        <taxon>Cyanophyceae</taxon>
        <taxon>Oscillatoriophycideae</taxon>
        <taxon>Oscillatoriales</taxon>
    </lineage>
</organism>
<accession>A0A7C3KCJ1</accession>
<keyword evidence="2" id="KW-0732">Signal</keyword>
<protein>
    <submittedName>
        <fullName evidence="3">Uncharacterized protein</fullName>
    </submittedName>
</protein>